<dbReference type="KEGG" id="kphy:AOZ06_46900"/>
<gene>
    <name evidence="2" type="ORF">AOZ06_46900</name>
</gene>
<accession>A0A0N9IE40</accession>
<keyword evidence="3" id="KW-1185">Reference proteome</keyword>
<name>A0A0N9IE40_9PSEU</name>
<feature type="region of interest" description="Disordered" evidence="1">
    <location>
        <begin position="1"/>
        <end position="22"/>
    </location>
</feature>
<evidence type="ECO:0000256" key="1">
    <source>
        <dbReference type="SAM" id="MobiDB-lite"/>
    </source>
</evidence>
<dbReference type="Proteomes" id="UP000063699">
    <property type="component" value="Chromosome"/>
</dbReference>
<organism evidence="2 3">
    <name type="scientific">Kibdelosporangium phytohabitans</name>
    <dbReference type="NCBI Taxonomy" id="860235"/>
    <lineage>
        <taxon>Bacteria</taxon>
        <taxon>Bacillati</taxon>
        <taxon>Actinomycetota</taxon>
        <taxon>Actinomycetes</taxon>
        <taxon>Pseudonocardiales</taxon>
        <taxon>Pseudonocardiaceae</taxon>
        <taxon>Kibdelosporangium</taxon>
    </lineage>
</organism>
<evidence type="ECO:0000313" key="2">
    <source>
        <dbReference type="EMBL" id="ALG13398.1"/>
    </source>
</evidence>
<dbReference type="EMBL" id="CP012752">
    <property type="protein sequence ID" value="ALG13398.1"/>
    <property type="molecule type" value="Genomic_DNA"/>
</dbReference>
<sequence>MRPETSAATPKPVAPAETNTTRDRLHRLMLDLNLLTNGPCPPQDCTNRARMILARATEVKQVIAESPDRERLRPAVDIVGELAGVTDDSAADPAVQRQIVETGVELTRWLTEHW</sequence>
<proteinExistence type="predicted"/>
<dbReference type="AlphaFoldDB" id="A0A0N9IE40"/>
<protein>
    <submittedName>
        <fullName evidence="2">Uncharacterized protein</fullName>
    </submittedName>
</protein>
<reference evidence="2 3" key="1">
    <citation type="submission" date="2015-07" db="EMBL/GenBank/DDBJ databases">
        <title>Genome sequencing of Kibdelosporangium phytohabitans.</title>
        <authorList>
            <person name="Qin S."/>
            <person name="Xing K."/>
        </authorList>
    </citation>
    <scope>NUCLEOTIDE SEQUENCE [LARGE SCALE GENOMIC DNA]</scope>
    <source>
        <strain evidence="2 3">KLBMP1111</strain>
    </source>
</reference>
<evidence type="ECO:0000313" key="3">
    <source>
        <dbReference type="Proteomes" id="UP000063699"/>
    </source>
</evidence>